<keyword evidence="10" id="KW-1185">Reference proteome</keyword>
<keyword evidence="4 8" id="KW-0812">Transmembrane</keyword>
<evidence type="ECO:0000256" key="4">
    <source>
        <dbReference type="ARBA" id="ARBA00022692"/>
    </source>
</evidence>
<reference evidence="9 10" key="1">
    <citation type="submission" date="2019-02" db="EMBL/GenBank/DDBJ databases">
        <title>Genome sequencing of the rare red list fungi Phlebia centrifuga.</title>
        <authorList>
            <person name="Buettner E."/>
            <person name="Kellner H."/>
        </authorList>
    </citation>
    <scope>NUCLEOTIDE SEQUENCE [LARGE SCALE GENOMIC DNA]</scope>
    <source>
        <strain evidence="9 10">DSM 108282</strain>
    </source>
</reference>
<evidence type="ECO:0000256" key="2">
    <source>
        <dbReference type="ARBA" id="ARBA00008335"/>
    </source>
</evidence>
<comment type="similarity">
    <text evidence="2">Belongs to the major facilitator superfamily.</text>
</comment>
<dbReference type="Proteomes" id="UP000309038">
    <property type="component" value="Unassembled WGS sequence"/>
</dbReference>
<feature type="transmembrane region" description="Helical" evidence="8">
    <location>
        <begin position="293"/>
        <end position="315"/>
    </location>
</feature>
<organism evidence="9 10">
    <name type="scientific">Hermanssonia centrifuga</name>
    <dbReference type="NCBI Taxonomy" id="98765"/>
    <lineage>
        <taxon>Eukaryota</taxon>
        <taxon>Fungi</taxon>
        <taxon>Dikarya</taxon>
        <taxon>Basidiomycota</taxon>
        <taxon>Agaricomycotina</taxon>
        <taxon>Agaricomycetes</taxon>
        <taxon>Polyporales</taxon>
        <taxon>Meruliaceae</taxon>
        <taxon>Hermanssonia</taxon>
    </lineage>
</organism>
<dbReference type="SUPFAM" id="SSF103473">
    <property type="entry name" value="MFS general substrate transporter"/>
    <property type="match status" value="1"/>
</dbReference>
<comment type="subcellular location">
    <subcellularLocation>
        <location evidence="1">Endomembrane system</location>
        <topology evidence="1">Multi-pass membrane protein</topology>
    </subcellularLocation>
</comment>
<evidence type="ECO:0000256" key="3">
    <source>
        <dbReference type="ARBA" id="ARBA00022448"/>
    </source>
</evidence>
<feature type="transmembrane region" description="Helical" evidence="8">
    <location>
        <begin position="245"/>
        <end position="265"/>
    </location>
</feature>
<evidence type="ECO:0000256" key="7">
    <source>
        <dbReference type="SAM" id="MobiDB-lite"/>
    </source>
</evidence>
<evidence type="ECO:0000256" key="5">
    <source>
        <dbReference type="ARBA" id="ARBA00022989"/>
    </source>
</evidence>
<dbReference type="InterPro" id="IPR036259">
    <property type="entry name" value="MFS_trans_sf"/>
</dbReference>
<evidence type="ECO:0000256" key="1">
    <source>
        <dbReference type="ARBA" id="ARBA00004127"/>
    </source>
</evidence>
<keyword evidence="3" id="KW-0813">Transport</keyword>
<dbReference type="AlphaFoldDB" id="A0A4V6S125"/>
<dbReference type="Gene3D" id="1.20.1250.20">
    <property type="entry name" value="MFS general substrate transporter like domains"/>
    <property type="match status" value="1"/>
</dbReference>
<gene>
    <name evidence="9" type="ORF">EW026_g668</name>
</gene>
<feature type="transmembrane region" description="Helical" evidence="8">
    <location>
        <begin position="212"/>
        <end position="233"/>
    </location>
</feature>
<keyword evidence="5 8" id="KW-1133">Transmembrane helix</keyword>
<dbReference type="InterPro" id="IPR011701">
    <property type="entry name" value="MFS"/>
</dbReference>
<dbReference type="InterPro" id="IPR051788">
    <property type="entry name" value="MFS_Transporter"/>
</dbReference>
<feature type="transmembrane region" description="Helical" evidence="8">
    <location>
        <begin position="153"/>
        <end position="172"/>
    </location>
</feature>
<name>A0A4V6S125_9APHY</name>
<evidence type="ECO:0000313" key="10">
    <source>
        <dbReference type="Proteomes" id="UP000309038"/>
    </source>
</evidence>
<sequence length="316" mass="33860">MSAALELTALTVVPNHEPQPITTANDEREDEPGVSVRPTFVRLDSNQTVSGVVEGKPLPVTDGVILHDPNGIEVIASTGNIQDALSVHVYPPQLEAVETEGLESWNGGSTGAMIPYIERAYNINYAHVSILFVSTFVGYALAAAAAGPLSRRVGFGHALCISIIVELMGNIINSSQGVNFNLMCFGFFVVGCAFATQLGLCNAYFATLDKPLLWTGLLHGIYGLGAFASPQVATAMVTRGLPYNLFYTTNVGMNVPVFVLGWLAFRNLHSLPQQAMDGLGSGSSLRDTLKSRAVWTLAIFLMLYVGAEESLYAHFT</sequence>
<proteinExistence type="inferred from homology"/>
<evidence type="ECO:0000256" key="8">
    <source>
        <dbReference type="SAM" id="Phobius"/>
    </source>
</evidence>
<dbReference type="Pfam" id="PF07690">
    <property type="entry name" value="MFS_1"/>
    <property type="match status" value="1"/>
</dbReference>
<feature type="transmembrane region" description="Helical" evidence="8">
    <location>
        <begin position="178"/>
        <end position="200"/>
    </location>
</feature>
<keyword evidence="6 8" id="KW-0472">Membrane</keyword>
<dbReference type="PANTHER" id="PTHR23514:SF3">
    <property type="entry name" value="BYPASS OF STOP CODON PROTEIN 6"/>
    <property type="match status" value="1"/>
</dbReference>
<evidence type="ECO:0000256" key="6">
    <source>
        <dbReference type="ARBA" id="ARBA00023136"/>
    </source>
</evidence>
<comment type="caution">
    <text evidence="9">The sequence shown here is derived from an EMBL/GenBank/DDBJ whole genome shotgun (WGS) entry which is preliminary data.</text>
</comment>
<evidence type="ECO:0000313" key="9">
    <source>
        <dbReference type="EMBL" id="THH02153.1"/>
    </source>
</evidence>
<dbReference type="GO" id="GO:0012505">
    <property type="term" value="C:endomembrane system"/>
    <property type="evidence" value="ECO:0007669"/>
    <property type="project" value="UniProtKB-SubCell"/>
</dbReference>
<dbReference type="GO" id="GO:0022857">
    <property type="term" value="F:transmembrane transporter activity"/>
    <property type="evidence" value="ECO:0007669"/>
    <property type="project" value="InterPro"/>
</dbReference>
<dbReference type="GO" id="GO:0016020">
    <property type="term" value="C:membrane"/>
    <property type="evidence" value="ECO:0007669"/>
    <property type="project" value="TreeGrafter"/>
</dbReference>
<dbReference type="EMBL" id="SGPJ01000010">
    <property type="protein sequence ID" value="THH02153.1"/>
    <property type="molecule type" value="Genomic_DNA"/>
</dbReference>
<accession>A0A4V6S125</accession>
<feature type="transmembrane region" description="Helical" evidence="8">
    <location>
        <begin position="125"/>
        <end position="146"/>
    </location>
</feature>
<dbReference type="PANTHER" id="PTHR23514">
    <property type="entry name" value="BYPASS OF STOP CODON PROTEIN 6"/>
    <property type="match status" value="1"/>
</dbReference>
<protein>
    <submittedName>
        <fullName evidence="9">Uncharacterized protein</fullName>
    </submittedName>
</protein>
<feature type="region of interest" description="Disordered" evidence="7">
    <location>
        <begin position="9"/>
        <end position="34"/>
    </location>
</feature>